<dbReference type="AlphaFoldDB" id="A0A6A6UHY5"/>
<gene>
    <name evidence="2" type="ORF">BT63DRAFT_423014</name>
</gene>
<evidence type="ECO:0000313" key="2">
    <source>
        <dbReference type="EMBL" id="KAF2670708.1"/>
    </source>
</evidence>
<accession>A0A6A6UHY5</accession>
<name>A0A6A6UHY5_9PEZI</name>
<organism evidence="2 3">
    <name type="scientific">Microthyrium microscopicum</name>
    <dbReference type="NCBI Taxonomy" id="703497"/>
    <lineage>
        <taxon>Eukaryota</taxon>
        <taxon>Fungi</taxon>
        <taxon>Dikarya</taxon>
        <taxon>Ascomycota</taxon>
        <taxon>Pezizomycotina</taxon>
        <taxon>Dothideomycetes</taxon>
        <taxon>Dothideomycetes incertae sedis</taxon>
        <taxon>Microthyriales</taxon>
        <taxon>Microthyriaceae</taxon>
        <taxon>Microthyrium</taxon>
    </lineage>
</organism>
<dbReference type="Proteomes" id="UP000799302">
    <property type="component" value="Unassembled WGS sequence"/>
</dbReference>
<keyword evidence="3" id="KW-1185">Reference proteome</keyword>
<proteinExistence type="predicted"/>
<feature type="region of interest" description="Disordered" evidence="1">
    <location>
        <begin position="74"/>
        <end position="93"/>
    </location>
</feature>
<evidence type="ECO:0000256" key="1">
    <source>
        <dbReference type="SAM" id="MobiDB-lite"/>
    </source>
</evidence>
<protein>
    <submittedName>
        <fullName evidence="2">Uncharacterized protein</fullName>
    </submittedName>
</protein>
<evidence type="ECO:0000313" key="3">
    <source>
        <dbReference type="Proteomes" id="UP000799302"/>
    </source>
</evidence>
<sequence length="177" mass="20531">MNHYDFNDQHYCNPLHHHSNIACPPPYQQPKVMRVEHKPSLALPASHHTSNRGFYSPASDDTFFTAPLVPAQDIVSRPSPAMGPRRGDGEIAHLPRGRSARRSAFPGRGIRLGKHVSERKRDDMPPAKIKMHIYLIKMELRWLKFQNKHPILRSQRRMDSRAGRIRRKMDRLFAMTK</sequence>
<dbReference type="EMBL" id="MU004233">
    <property type="protein sequence ID" value="KAF2670708.1"/>
    <property type="molecule type" value="Genomic_DNA"/>
</dbReference>
<reference evidence="2" key="1">
    <citation type="journal article" date="2020" name="Stud. Mycol.">
        <title>101 Dothideomycetes genomes: a test case for predicting lifestyles and emergence of pathogens.</title>
        <authorList>
            <person name="Haridas S."/>
            <person name="Albert R."/>
            <person name="Binder M."/>
            <person name="Bloem J."/>
            <person name="Labutti K."/>
            <person name="Salamov A."/>
            <person name="Andreopoulos B."/>
            <person name="Baker S."/>
            <person name="Barry K."/>
            <person name="Bills G."/>
            <person name="Bluhm B."/>
            <person name="Cannon C."/>
            <person name="Castanera R."/>
            <person name="Culley D."/>
            <person name="Daum C."/>
            <person name="Ezra D."/>
            <person name="Gonzalez J."/>
            <person name="Henrissat B."/>
            <person name="Kuo A."/>
            <person name="Liang C."/>
            <person name="Lipzen A."/>
            <person name="Lutzoni F."/>
            <person name="Magnuson J."/>
            <person name="Mondo S."/>
            <person name="Nolan M."/>
            <person name="Ohm R."/>
            <person name="Pangilinan J."/>
            <person name="Park H.-J."/>
            <person name="Ramirez L."/>
            <person name="Alfaro M."/>
            <person name="Sun H."/>
            <person name="Tritt A."/>
            <person name="Yoshinaga Y."/>
            <person name="Zwiers L.-H."/>
            <person name="Turgeon B."/>
            <person name="Goodwin S."/>
            <person name="Spatafora J."/>
            <person name="Crous P."/>
            <person name="Grigoriev I."/>
        </authorList>
    </citation>
    <scope>NUCLEOTIDE SEQUENCE</scope>
    <source>
        <strain evidence="2">CBS 115976</strain>
    </source>
</reference>